<dbReference type="InterPro" id="IPR000109">
    <property type="entry name" value="POT_fam"/>
</dbReference>
<feature type="transmembrane region" description="Helical" evidence="7">
    <location>
        <begin position="117"/>
        <end position="136"/>
    </location>
</feature>
<dbReference type="Proteomes" id="UP000475862">
    <property type="component" value="Unassembled WGS sequence"/>
</dbReference>
<dbReference type="GO" id="GO:0016020">
    <property type="term" value="C:membrane"/>
    <property type="evidence" value="ECO:0007669"/>
    <property type="project" value="UniProtKB-SubCell"/>
</dbReference>
<evidence type="ECO:0000256" key="5">
    <source>
        <dbReference type="ARBA" id="ARBA00022989"/>
    </source>
</evidence>
<dbReference type="AlphaFoldDB" id="A0A6G0UAZ1"/>
<feature type="transmembrane region" description="Helical" evidence="7">
    <location>
        <begin position="432"/>
        <end position="457"/>
    </location>
</feature>
<gene>
    <name evidence="8" type="ORF">AGLY_001025</name>
</gene>
<sequence>MNNCPMPALSFYIRDVLMYNERQAVDIYHVFMMLCYLSAIIGGTILTFSILYWIGILMLFWSTVQIKNTLLTNFMALYSLVFISIGVGAIKCCIAAFGVDQLIGNNQNVTSTQVHGFFSTFYFSIHLGHTTWIFQASRTSDNLLGMPFSVYMLQVVNPLLVLFTIPLMDRLVYPYLKSHKLFKYPLKRMLLGGGIAGIAFIFAGCLEKCLEENMQDVSIHNASAYTKACSANIWISNLGLQKFNATGYFIFDHNIITPEYMKIRIPKRKNQTYLINDKGIIKKSIVLLVMENSLFKEDNTTFKSPSAVLVPENVKIGNMFCISIIVPSNENSRIWLRIKNLTLEYMSNNKIKIFEESFCVSQFQNNTILKIPSGLYTLTIHYMDKKQTPISMNVLKLETESIYIYRNEYNNNLMNSRFKSNAILQNRVLSKVWLLPQFVCMTFGETLFAMTGLSFSFSETPESMKTVSISMWYFCVALGNLTVICINKFIAFEKKSNMFFMFAFMALLTIIITSKLSNSYEKLYFKTEMENENEKDNVNL</sequence>
<evidence type="ECO:0000313" key="8">
    <source>
        <dbReference type="EMBL" id="KAE9545482.1"/>
    </source>
</evidence>
<keyword evidence="4" id="KW-0571">Peptide transport</keyword>
<dbReference type="PANTHER" id="PTHR11654">
    <property type="entry name" value="OLIGOPEPTIDE TRANSPORTER-RELATED"/>
    <property type="match status" value="1"/>
</dbReference>
<keyword evidence="4" id="KW-0653">Protein transport</keyword>
<evidence type="ECO:0000256" key="7">
    <source>
        <dbReference type="SAM" id="Phobius"/>
    </source>
</evidence>
<feature type="non-terminal residue" evidence="8">
    <location>
        <position position="540"/>
    </location>
</feature>
<feature type="transmembrane region" description="Helical" evidence="7">
    <location>
        <begin position="188"/>
        <end position="206"/>
    </location>
</feature>
<accession>A0A6G0UAZ1</accession>
<dbReference type="GO" id="GO:0022857">
    <property type="term" value="F:transmembrane transporter activity"/>
    <property type="evidence" value="ECO:0007669"/>
    <property type="project" value="InterPro"/>
</dbReference>
<evidence type="ECO:0000313" key="9">
    <source>
        <dbReference type="Proteomes" id="UP000475862"/>
    </source>
</evidence>
<dbReference type="EMBL" id="VYZN01000001">
    <property type="protein sequence ID" value="KAE9545482.1"/>
    <property type="molecule type" value="Genomic_DNA"/>
</dbReference>
<keyword evidence="4" id="KW-0813">Transport</keyword>
<feature type="transmembrane region" description="Helical" evidence="7">
    <location>
        <begin position="498"/>
        <end position="516"/>
    </location>
</feature>
<dbReference type="Gene3D" id="1.20.1250.20">
    <property type="entry name" value="MFS general substrate transporter like domains"/>
    <property type="match status" value="3"/>
</dbReference>
<keyword evidence="9" id="KW-1185">Reference proteome</keyword>
<comment type="subcellular location">
    <subcellularLocation>
        <location evidence="1">Membrane</location>
        <topology evidence="1">Multi-pass membrane protein</topology>
    </subcellularLocation>
</comment>
<dbReference type="Pfam" id="PF00854">
    <property type="entry name" value="PTR2"/>
    <property type="match status" value="3"/>
</dbReference>
<reference evidence="8 9" key="1">
    <citation type="submission" date="2019-08" db="EMBL/GenBank/DDBJ databases">
        <title>The genome of the soybean aphid Biotype 1, its phylome, world population structure and adaptation to the North American continent.</title>
        <authorList>
            <person name="Giordano R."/>
            <person name="Donthu R.K."/>
            <person name="Hernandez A.G."/>
            <person name="Wright C.L."/>
            <person name="Zimin A.V."/>
        </authorList>
    </citation>
    <scope>NUCLEOTIDE SEQUENCE [LARGE SCALE GENOMIC DNA]</scope>
    <source>
        <tissue evidence="8">Whole aphids</tissue>
    </source>
</reference>
<evidence type="ECO:0000256" key="4">
    <source>
        <dbReference type="ARBA" id="ARBA00022856"/>
    </source>
</evidence>
<evidence type="ECO:0000256" key="6">
    <source>
        <dbReference type="ARBA" id="ARBA00023136"/>
    </source>
</evidence>
<evidence type="ECO:0000256" key="2">
    <source>
        <dbReference type="ARBA" id="ARBA00005982"/>
    </source>
</evidence>
<keyword evidence="5 7" id="KW-1133">Transmembrane helix</keyword>
<keyword evidence="6 7" id="KW-0472">Membrane</keyword>
<evidence type="ECO:0000256" key="1">
    <source>
        <dbReference type="ARBA" id="ARBA00004141"/>
    </source>
</evidence>
<comment type="caution">
    <text evidence="8">The sequence shown here is derived from an EMBL/GenBank/DDBJ whole genome shotgun (WGS) entry which is preliminary data.</text>
</comment>
<feature type="transmembrane region" description="Helical" evidence="7">
    <location>
        <begin position="469"/>
        <end position="486"/>
    </location>
</feature>
<dbReference type="InterPro" id="IPR036259">
    <property type="entry name" value="MFS_trans_sf"/>
</dbReference>
<dbReference type="GO" id="GO:0015833">
    <property type="term" value="P:peptide transport"/>
    <property type="evidence" value="ECO:0007669"/>
    <property type="project" value="UniProtKB-KW"/>
</dbReference>
<protein>
    <submittedName>
        <fullName evidence="8">Uncharacterized protein</fullName>
    </submittedName>
</protein>
<keyword evidence="3 7" id="KW-0812">Transmembrane</keyword>
<evidence type="ECO:0000256" key="3">
    <source>
        <dbReference type="ARBA" id="ARBA00022692"/>
    </source>
</evidence>
<feature type="transmembrane region" description="Helical" evidence="7">
    <location>
        <begin position="148"/>
        <end position="168"/>
    </location>
</feature>
<dbReference type="OrthoDB" id="205993at2759"/>
<comment type="similarity">
    <text evidence="2">Belongs to the major facilitator superfamily. Proton-dependent oligopeptide transporter (POT/PTR) (TC 2.A.17) family.</text>
</comment>
<feature type="transmembrane region" description="Helical" evidence="7">
    <location>
        <begin position="75"/>
        <end position="97"/>
    </location>
</feature>
<proteinExistence type="inferred from homology"/>
<name>A0A6G0UAZ1_APHGL</name>
<organism evidence="8 9">
    <name type="scientific">Aphis glycines</name>
    <name type="common">Soybean aphid</name>
    <dbReference type="NCBI Taxonomy" id="307491"/>
    <lineage>
        <taxon>Eukaryota</taxon>
        <taxon>Metazoa</taxon>
        <taxon>Ecdysozoa</taxon>
        <taxon>Arthropoda</taxon>
        <taxon>Hexapoda</taxon>
        <taxon>Insecta</taxon>
        <taxon>Pterygota</taxon>
        <taxon>Neoptera</taxon>
        <taxon>Paraneoptera</taxon>
        <taxon>Hemiptera</taxon>
        <taxon>Sternorrhyncha</taxon>
        <taxon>Aphidomorpha</taxon>
        <taxon>Aphidoidea</taxon>
        <taxon>Aphididae</taxon>
        <taxon>Aphidini</taxon>
        <taxon>Aphis</taxon>
        <taxon>Aphis</taxon>
    </lineage>
</organism>
<feature type="transmembrane region" description="Helical" evidence="7">
    <location>
        <begin position="27"/>
        <end position="54"/>
    </location>
</feature>